<dbReference type="Proteomes" id="UP000070444">
    <property type="component" value="Unassembled WGS sequence"/>
</dbReference>
<accession>A0A137NXA8</accession>
<dbReference type="AlphaFoldDB" id="A0A137NXA8"/>
<keyword evidence="3" id="KW-1185">Reference proteome</keyword>
<sequence length="122" mass="14363">MSTRVKTIGFYMHHIYSDKKKRLIIDSAKRYELKGLYKFGKPGRVIIQSTNTNDLKQFTKLIKAQTWQICTISSEFEFDISINKDIKQFEKFITCETDIQIKEGLIEVGLKQFWLDLTGFKN</sequence>
<dbReference type="EMBL" id="KQ964638">
    <property type="protein sequence ID" value="KXN67406.1"/>
    <property type="molecule type" value="Genomic_DNA"/>
</dbReference>
<evidence type="ECO:0000313" key="3">
    <source>
        <dbReference type="Proteomes" id="UP000070444"/>
    </source>
</evidence>
<reference evidence="2 3" key="1">
    <citation type="journal article" date="2015" name="Genome Biol. Evol.">
        <title>Phylogenomic analyses indicate that early fungi evolved digesting cell walls of algal ancestors of land plants.</title>
        <authorList>
            <person name="Chang Y."/>
            <person name="Wang S."/>
            <person name="Sekimoto S."/>
            <person name="Aerts A.L."/>
            <person name="Choi C."/>
            <person name="Clum A."/>
            <person name="LaButti K.M."/>
            <person name="Lindquist E.A."/>
            <person name="Yee Ngan C."/>
            <person name="Ohm R.A."/>
            <person name="Salamov A.A."/>
            <person name="Grigoriev I.V."/>
            <person name="Spatafora J.W."/>
            <person name="Berbee M.L."/>
        </authorList>
    </citation>
    <scope>NUCLEOTIDE SEQUENCE [LARGE SCALE GENOMIC DNA]</scope>
    <source>
        <strain evidence="2 3">NRRL 28638</strain>
    </source>
</reference>
<evidence type="ECO:0000259" key="1">
    <source>
        <dbReference type="Pfam" id="PF06544"/>
    </source>
</evidence>
<dbReference type="OrthoDB" id="432412at2759"/>
<gene>
    <name evidence="2" type="ORF">CONCODRAFT_80151</name>
</gene>
<protein>
    <recommendedName>
        <fullName evidence="1">Small nuclear ribonucleoprotein Prp3 C-terminal domain-containing protein</fullName>
    </recommendedName>
</protein>
<dbReference type="Pfam" id="PF06544">
    <property type="entry name" value="Prp3_C"/>
    <property type="match status" value="1"/>
</dbReference>
<feature type="domain" description="Small nuclear ribonucleoprotein Prp3 C-terminal" evidence="1">
    <location>
        <begin position="10"/>
        <end position="71"/>
    </location>
</feature>
<dbReference type="InterPro" id="IPR010541">
    <property type="entry name" value="Prp3_C"/>
</dbReference>
<proteinExistence type="predicted"/>
<organism evidence="2 3">
    <name type="scientific">Conidiobolus coronatus (strain ATCC 28846 / CBS 209.66 / NRRL 28638)</name>
    <name type="common">Delacroixia coronata</name>
    <dbReference type="NCBI Taxonomy" id="796925"/>
    <lineage>
        <taxon>Eukaryota</taxon>
        <taxon>Fungi</taxon>
        <taxon>Fungi incertae sedis</taxon>
        <taxon>Zoopagomycota</taxon>
        <taxon>Entomophthoromycotina</taxon>
        <taxon>Entomophthoromycetes</taxon>
        <taxon>Entomophthorales</taxon>
        <taxon>Ancylistaceae</taxon>
        <taxon>Conidiobolus</taxon>
    </lineage>
</organism>
<name>A0A137NXA8_CONC2</name>
<evidence type="ECO:0000313" key="2">
    <source>
        <dbReference type="EMBL" id="KXN67406.1"/>
    </source>
</evidence>